<evidence type="ECO:0000313" key="1">
    <source>
        <dbReference type="EMBL" id="RPD54082.1"/>
    </source>
</evidence>
<organism evidence="1 2">
    <name type="scientific">Lentinus tigrinus ALCF2SS1-6</name>
    <dbReference type="NCBI Taxonomy" id="1328759"/>
    <lineage>
        <taxon>Eukaryota</taxon>
        <taxon>Fungi</taxon>
        <taxon>Dikarya</taxon>
        <taxon>Basidiomycota</taxon>
        <taxon>Agaricomycotina</taxon>
        <taxon>Agaricomycetes</taxon>
        <taxon>Polyporales</taxon>
        <taxon>Polyporaceae</taxon>
        <taxon>Lentinus</taxon>
    </lineage>
</organism>
<gene>
    <name evidence="1" type="ORF">L227DRAFT_616515</name>
</gene>
<dbReference type="STRING" id="1328759.A0A5C2RR20"/>
<evidence type="ECO:0008006" key="3">
    <source>
        <dbReference type="Google" id="ProtNLM"/>
    </source>
</evidence>
<proteinExistence type="predicted"/>
<reference evidence="1" key="1">
    <citation type="journal article" date="2018" name="Genome Biol. Evol.">
        <title>Genomics and development of Lentinus tigrinus, a white-rot wood-decaying mushroom with dimorphic fruiting bodies.</title>
        <authorList>
            <person name="Wu B."/>
            <person name="Xu Z."/>
            <person name="Knudson A."/>
            <person name="Carlson A."/>
            <person name="Chen N."/>
            <person name="Kovaka S."/>
            <person name="LaButti K."/>
            <person name="Lipzen A."/>
            <person name="Pennachio C."/>
            <person name="Riley R."/>
            <person name="Schakwitz W."/>
            <person name="Umezawa K."/>
            <person name="Ohm R.A."/>
            <person name="Grigoriev I.V."/>
            <person name="Nagy L.G."/>
            <person name="Gibbons J."/>
            <person name="Hibbett D."/>
        </authorList>
    </citation>
    <scope>NUCLEOTIDE SEQUENCE [LARGE SCALE GENOMIC DNA]</scope>
    <source>
        <strain evidence="1">ALCF2SS1-6</strain>
    </source>
</reference>
<dbReference type="OrthoDB" id="3265815at2759"/>
<protein>
    <recommendedName>
        <fullName evidence="3">BTB domain-containing protein</fullName>
    </recommendedName>
</protein>
<sequence>MACTPSGYTVSSIFRPDFAIGQVFPDLILVSSDHVHFHVHRQRLYNTSCNAFGGFLLQQSSLITIPQSAEVLNIVLHVVYGMSCLEHNLSLEAIEKAINTLIAYGVPIQHLARPSFPLYQLLVSHAPFHPIETYAIAGQHKLEDAAVAISAHLLAYELFNLTDEITVKMGPLYLRRLLDLQQTRMTALKEIVLRPPANHSPTAKCPQGRQEKLTQAWALAAAQLVWDTLPSISTHALKSTFEKAGPTIACPDCRAMLHMRIQEVMQEWSSVKRTI</sequence>
<keyword evidence="2" id="KW-1185">Reference proteome</keyword>
<dbReference type="EMBL" id="ML122311">
    <property type="protein sequence ID" value="RPD54082.1"/>
    <property type="molecule type" value="Genomic_DNA"/>
</dbReference>
<dbReference type="AlphaFoldDB" id="A0A5C2RR20"/>
<dbReference type="Proteomes" id="UP000313359">
    <property type="component" value="Unassembled WGS sequence"/>
</dbReference>
<accession>A0A5C2RR20</accession>
<evidence type="ECO:0000313" key="2">
    <source>
        <dbReference type="Proteomes" id="UP000313359"/>
    </source>
</evidence>
<name>A0A5C2RR20_9APHY</name>